<protein>
    <submittedName>
        <fullName evidence="3">Uncharacterized protein</fullName>
    </submittedName>
</protein>
<comment type="caution">
    <text evidence="3">The sequence shown here is derived from an EMBL/GenBank/DDBJ whole genome shotgun (WGS) entry which is preliminary data.</text>
</comment>
<sequence>MTADRFGLGLTLETADRFGLEFGVISLVSATFSTWYSSILIVSLWKWDGKKCTTHPHLARSIYVRQTQKETVVISYGDARQSQEDQSVRLELEKERAAKENLENCVKHLEKDREEEREQSRVEREKEWAERERLQKRKDDIIKRIG</sequence>
<evidence type="ECO:0000313" key="3">
    <source>
        <dbReference type="EMBL" id="KAK1419710.1"/>
    </source>
</evidence>
<feature type="region of interest" description="Disordered" evidence="1">
    <location>
        <begin position="113"/>
        <end position="132"/>
    </location>
</feature>
<keyword evidence="2" id="KW-0812">Transmembrane</keyword>
<dbReference type="Proteomes" id="UP001229421">
    <property type="component" value="Unassembled WGS sequence"/>
</dbReference>
<evidence type="ECO:0000313" key="4">
    <source>
        <dbReference type="Proteomes" id="UP001229421"/>
    </source>
</evidence>
<organism evidence="3 4">
    <name type="scientific">Tagetes erecta</name>
    <name type="common">African marigold</name>
    <dbReference type="NCBI Taxonomy" id="13708"/>
    <lineage>
        <taxon>Eukaryota</taxon>
        <taxon>Viridiplantae</taxon>
        <taxon>Streptophyta</taxon>
        <taxon>Embryophyta</taxon>
        <taxon>Tracheophyta</taxon>
        <taxon>Spermatophyta</taxon>
        <taxon>Magnoliopsida</taxon>
        <taxon>eudicotyledons</taxon>
        <taxon>Gunneridae</taxon>
        <taxon>Pentapetalae</taxon>
        <taxon>asterids</taxon>
        <taxon>campanulids</taxon>
        <taxon>Asterales</taxon>
        <taxon>Asteraceae</taxon>
        <taxon>Asteroideae</taxon>
        <taxon>Heliantheae alliance</taxon>
        <taxon>Tageteae</taxon>
        <taxon>Tagetes</taxon>
    </lineage>
</organism>
<name>A0AAD8KHI7_TARER</name>
<proteinExistence type="predicted"/>
<dbReference type="EMBL" id="JAUHHV010000007">
    <property type="protein sequence ID" value="KAK1419710.1"/>
    <property type="molecule type" value="Genomic_DNA"/>
</dbReference>
<gene>
    <name evidence="3" type="ORF">QVD17_28989</name>
</gene>
<keyword evidence="2" id="KW-0472">Membrane</keyword>
<accession>A0AAD8KHI7</accession>
<feature type="transmembrane region" description="Helical" evidence="2">
    <location>
        <begin position="20"/>
        <end position="45"/>
    </location>
</feature>
<keyword evidence="2" id="KW-1133">Transmembrane helix</keyword>
<evidence type="ECO:0000256" key="2">
    <source>
        <dbReference type="SAM" id="Phobius"/>
    </source>
</evidence>
<dbReference type="AlphaFoldDB" id="A0AAD8KHI7"/>
<reference evidence="3" key="1">
    <citation type="journal article" date="2023" name="bioRxiv">
        <title>Improved chromosome-level genome assembly for marigold (Tagetes erecta).</title>
        <authorList>
            <person name="Jiang F."/>
            <person name="Yuan L."/>
            <person name="Wang S."/>
            <person name="Wang H."/>
            <person name="Xu D."/>
            <person name="Wang A."/>
            <person name="Fan W."/>
        </authorList>
    </citation>
    <scope>NUCLEOTIDE SEQUENCE</scope>
    <source>
        <strain evidence="3">WSJ</strain>
        <tissue evidence="3">Leaf</tissue>
    </source>
</reference>
<evidence type="ECO:0000256" key="1">
    <source>
        <dbReference type="SAM" id="MobiDB-lite"/>
    </source>
</evidence>
<keyword evidence="4" id="KW-1185">Reference proteome</keyword>